<comment type="caution">
    <text evidence="7">The sequence shown here is derived from an EMBL/GenBank/DDBJ whole genome shotgun (WGS) entry which is preliminary data.</text>
</comment>
<accession>A0A151Z3D9</accession>
<dbReference type="InParanoid" id="A0A151Z3D9"/>
<dbReference type="PANTHER" id="PTHR16201">
    <property type="entry name" value="SEVEN TRANSMEMBRANE PROTEIN 1-RELATED"/>
    <property type="match status" value="1"/>
</dbReference>
<evidence type="ECO:0000256" key="1">
    <source>
        <dbReference type="ARBA" id="ARBA00004141"/>
    </source>
</evidence>
<feature type="transmembrane region" description="Helical" evidence="6">
    <location>
        <begin position="284"/>
        <end position="307"/>
    </location>
</feature>
<proteinExistence type="predicted"/>
<keyword evidence="4 6" id="KW-0472">Membrane</keyword>
<feature type="region of interest" description="Disordered" evidence="5">
    <location>
        <begin position="168"/>
        <end position="188"/>
    </location>
</feature>
<keyword evidence="2 6" id="KW-0812">Transmembrane</keyword>
<reference evidence="7 8" key="1">
    <citation type="submission" date="2015-12" db="EMBL/GenBank/DDBJ databases">
        <title>Dictyostelia acquired genes for synthesis and detection of signals that induce cell-type specialization by lateral gene transfer from prokaryotes.</title>
        <authorList>
            <person name="Gloeckner G."/>
            <person name="Schaap P."/>
        </authorList>
    </citation>
    <scope>NUCLEOTIDE SEQUENCE [LARGE SCALE GENOMIC DNA]</scope>
    <source>
        <strain evidence="7 8">TK</strain>
    </source>
</reference>
<organism evidence="7 8">
    <name type="scientific">Tieghemostelium lacteum</name>
    <name type="common">Slime mold</name>
    <name type="synonym">Dictyostelium lacteum</name>
    <dbReference type="NCBI Taxonomy" id="361077"/>
    <lineage>
        <taxon>Eukaryota</taxon>
        <taxon>Amoebozoa</taxon>
        <taxon>Evosea</taxon>
        <taxon>Eumycetozoa</taxon>
        <taxon>Dictyostelia</taxon>
        <taxon>Dictyosteliales</taxon>
        <taxon>Raperosteliaceae</taxon>
        <taxon>Tieghemostelium</taxon>
    </lineage>
</organism>
<comment type="subcellular location">
    <subcellularLocation>
        <location evidence="1">Membrane</location>
        <topology evidence="1">Multi-pass membrane protein</topology>
    </subcellularLocation>
</comment>
<dbReference type="FunCoup" id="A0A151Z3D9">
    <property type="interactions" value="737"/>
</dbReference>
<feature type="compositionally biased region" description="Low complexity" evidence="5">
    <location>
        <begin position="168"/>
        <end position="179"/>
    </location>
</feature>
<feature type="transmembrane region" description="Helical" evidence="6">
    <location>
        <begin position="20"/>
        <end position="42"/>
    </location>
</feature>
<dbReference type="InterPro" id="IPR006603">
    <property type="entry name" value="PQ-loop_rpt"/>
</dbReference>
<evidence type="ECO:0000256" key="6">
    <source>
        <dbReference type="SAM" id="Phobius"/>
    </source>
</evidence>
<sequence length="348" mass="39318">MTSISNNYVCLDSFATFDVVLGFLLSGGILLSFLPQIIVLIVNKNVDGLSVLSCCFNYANCMCNFINILLLNWFVFDCCSTLSSWRCFENLLPVVQMFSPFVSTFVIFLLYTLYRPKEVSNVQVESLDSNESTPPRSPRSLENNENSDQNSSIQVSDEILYDSSSRLLSNENNSSNNSNVATEKSIKEDKDRAVINSATSHMNKGKNSVERFFIKMDWYSMPFFLVSLGLTIVFLAIGLAMAFKLGSRNESMHIYAFSLGILASILVFFQWLPQIYTTWISQEIGSLSVLSLCIQAPGALAVVFFQWKQNWSTWFPYLATAIQAFVLIGICAYFKIRDKRNANKYQSI</sequence>
<feature type="transmembrane region" description="Helical" evidence="6">
    <location>
        <begin position="94"/>
        <end position="114"/>
    </location>
</feature>
<feature type="transmembrane region" description="Helical" evidence="6">
    <location>
        <begin position="221"/>
        <end position="242"/>
    </location>
</feature>
<protein>
    <submittedName>
        <fullName evidence="7">Uncharacterized protein</fullName>
    </submittedName>
</protein>
<dbReference type="OMA" id="FNYANCM"/>
<evidence type="ECO:0000256" key="3">
    <source>
        <dbReference type="ARBA" id="ARBA00022989"/>
    </source>
</evidence>
<feature type="transmembrane region" description="Helical" evidence="6">
    <location>
        <begin position="49"/>
        <end position="74"/>
    </location>
</feature>
<dbReference type="GO" id="GO:0016020">
    <property type="term" value="C:membrane"/>
    <property type="evidence" value="ECO:0007669"/>
    <property type="project" value="UniProtKB-SubCell"/>
</dbReference>
<dbReference type="AlphaFoldDB" id="A0A151Z3D9"/>
<dbReference type="OrthoDB" id="19344at2759"/>
<keyword evidence="3 6" id="KW-1133">Transmembrane helix</keyword>
<dbReference type="EMBL" id="LODT01000051">
    <property type="protein sequence ID" value="KYQ88470.1"/>
    <property type="molecule type" value="Genomic_DNA"/>
</dbReference>
<dbReference type="Gene3D" id="1.20.1280.290">
    <property type="match status" value="2"/>
</dbReference>
<evidence type="ECO:0000256" key="2">
    <source>
        <dbReference type="ARBA" id="ARBA00022692"/>
    </source>
</evidence>
<keyword evidence="8" id="KW-1185">Reference proteome</keyword>
<evidence type="ECO:0000313" key="8">
    <source>
        <dbReference type="Proteomes" id="UP000076078"/>
    </source>
</evidence>
<feature type="transmembrane region" description="Helical" evidence="6">
    <location>
        <begin position="254"/>
        <end position="272"/>
    </location>
</feature>
<feature type="region of interest" description="Disordered" evidence="5">
    <location>
        <begin position="125"/>
        <end position="153"/>
    </location>
</feature>
<dbReference type="InterPro" id="IPR051415">
    <property type="entry name" value="LAAT-1"/>
</dbReference>
<feature type="transmembrane region" description="Helical" evidence="6">
    <location>
        <begin position="313"/>
        <end position="334"/>
    </location>
</feature>
<evidence type="ECO:0000256" key="4">
    <source>
        <dbReference type="ARBA" id="ARBA00023136"/>
    </source>
</evidence>
<gene>
    <name evidence="7" type="ORF">DLAC_11183</name>
</gene>
<evidence type="ECO:0000256" key="5">
    <source>
        <dbReference type="SAM" id="MobiDB-lite"/>
    </source>
</evidence>
<dbReference type="PANTHER" id="PTHR16201:SF40">
    <property type="entry name" value="PQ-LOOP REPEAT-CONTAINING PROTEIN"/>
    <property type="match status" value="1"/>
</dbReference>
<dbReference type="Pfam" id="PF04193">
    <property type="entry name" value="PQ-loop"/>
    <property type="match status" value="2"/>
</dbReference>
<evidence type="ECO:0000313" key="7">
    <source>
        <dbReference type="EMBL" id="KYQ88470.1"/>
    </source>
</evidence>
<name>A0A151Z3D9_TIELA</name>
<dbReference type="Proteomes" id="UP000076078">
    <property type="component" value="Unassembled WGS sequence"/>
</dbReference>